<dbReference type="Pfam" id="PF01255">
    <property type="entry name" value="Prenyltransf"/>
    <property type="match status" value="1"/>
</dbReference>
<dbReference type="Proteomes" id="UP000255517">
    <property type="component" value="Unassembled WGS sequence"/>
</dbReference>
<feature type="binding site" evidence="2">
    <location>
        <position position="26"/>
    </location>
    <ligand>
        <name>substrate</name>
    </ligand>
</feature>
<comment type="cofactor">
    <cofactor evidence="2">
        <name>Mg(2+)</name>
        <dbReference type="ChEBI" id="CHEBI:18420"/>
    </cofactor>
    <text evidence="2">Binds 2 magnesium ions per subunit.</text>
</comment>
<evidence type="ECO:0000313" key="4">
    <source>
        <dbReference type="Proteomes" id="UP000255517"/>
    </source>
</evidence>
<dbReference type="GO" id="GO:0045547">
    <property type="term" value="F:ditrans,polycis-polyprenyl diphosphate synthase [(2E,6E)-farnesyl diphosphate specific] activity"/>
    <property type="evidence" value="ECO:0007669"/>
    <property type="project" value="TreeGrafter"/>
</dbReference>
<feature type="binding site" evidence="2">
    <location>
        <begin position="195"/>
        <end position="197"/>
    </location>
    <ligand>
        <name>substrate</name>
    </ligand>
</feature>
<feature type="binding site" evidence="2">
    <location>
        <position position="70"/>
    </location>
    <ligand>
        <name>substrate</name>
    </ligand>
</feature>
<dbReference type="GO" id="GO:0000287">
    <property type="term" value="F:magnesium ion binding"/>
    <property type="evidence" value="ECO:0007669"/>
    <property type="project" value="UniProtKB-UniRule"/>
</dbReference>
<comment type="subunit">
    <text evidence="2">Homodimer.</text>
</comment>
<dbReference type="FunFam" id="3.40.1180.10:FF:000001">
    <property type="entry name" value="(2E,6E)-farnesyl-diphosphate-specific ditrans,polycis-undecaprenyl-diphosphate synthase"/>
    <property type="match status" value="1"/>
</dbReference>
<evidence type="ECO:0000256" key="2">
    <source>
        <dbReference type="HAMAP-Rule" id="MF_01139"/>
    </source>
</evidence>
<accession>A0A379C4B6</accession>
<dbReference type="EMBL" id="UGSZ01000001">
    <property type="protein sequence ID" value="SUB57110.1"/>
    <property type="molecule type" value="Genomic_DNA"/>
</dbReference>
<dbReference type="STRING" id="1122949.GCA_000378725_00669"/>
<dbReference type="CDD" id="cd00475">
    <property type="entry name" value="Cis_IPPS"/>
    <property type="match status" value="1"/>
</dbReference>
<feature type="binding site" evidence="2">
    <location>
        <position position="21"/>
    </location>
    <ligand>
        <name>Mg(2+)</name>
        <dbReference type="ChEBI" id="CHEBI:18420"/>
    </ligand>
</feature>
<feature type="active site" evidence="2">
    <location>
        <position position="21"/>
    </location>
</feature>
<dbReference type="RefSeq" id="WP_019034558.1">
    <property type="nucleotide sequence ID" value="NZ_UGSZ01000001.1"/>
</dbReference>
<feature type="binding site" evidence="2">
    <location>
        <position position="34"/>
    </location>
    <ligand>
        <name>substrate</name>
    </ligand>
</feature>
<feature type="active site" description="Proton acceptor" evidence="2">
    <location>
        <position position="69"/>
    </location>
</feature>
<feature type="binding site" evidence="2">
    <location>
        <position position="189"/>
    </location>
    <ligand>
        <name>substrate</name>
    </ligand>
</feature>
<protein>
    <recommendedName>
        <fullName evidence="2">Isoprenyl transferase</fullName>
        <ecNumber evidence="2">2.5.1.-</ecNumber>
    </recommendedName>
</protein>
<feature type="binding site" evidence="2">
    <location>
        <position position="208"/>
    </location>
    <ligand>
        <name>Mg(2+)</name>
        <dbReference type="ChEBI" id="CHEBI:18420"/>
    </ligand>
</feature>
<feature type="binding site" evidence="2">
    <location>
        <position position="38"/>
    </location>
    <ligand>
        <name>substrate</name>
    </ligand>
</feature>
<comment type="function">
    <text evidence="2">Catalyzes the condensation of isopentenyl diphosphate (IPP) with allylic pyrophosphates generating different type of terpenoids.</text>
</comment>
<gene>
    <name evidence="3" type="primary">uppS</name>
    <name evidence="3" type="ORF">NCTC13149_00926</name>
</gene>
<dbReference type="InterPro" id="IPR018520">
    <property type="entry name" value="UPP_synth-like_CS"/>
</dbReference>
<dbReference type="InterPro" id="IPR036424">
    <property type="entry name" value="UPP_synth-like_sf"/>
</dbReference>
<dbReference type="GO" id="GO:0016094">
    <property type="term" value="P:polyprenol biosynthetic process"/>
    <property type="evidence" value="ECO:0007669"/>
    <property type="project" value="TreeGrafter"/>
</dbReference>
<dbReference type="PROSITE" id="PS01066">
    <property type="entry name" value="UPP_SYNTHASE"/>
    <property type="match status" value="1"/>
</dbReference>
<dbReference type="Gene3D" id="3.40.1180.10">
    <property type="entry name" value="Decaprenyl diphosphate synthase-like"/>
    <property type="match status" value="1"/>
</dbReference>
<dbReference type="PANTHER" id="PTHR10291">
    <property type="entry name" value="DEHYDRODOLICHYL DIPHOSPHATE SYNTHASE FAMILY MEMBER"/>
    <property type="match status" value="1"/>
</dbReference>
<reference evidence="3 4" key="1">
    <citation type="submission" date="2018-06" db="EMBL/GenBank/DDBJ databases">
        <authorList>
            <consortium name="Pathogen Informatics"/>
            <person name="Doyle S."/>
        </authorList>
    </citation>
    <scope>NUCLEOTIDE SEQUENCE [LARGE SCALE GENOMIC DNA]</scope>
    <source>
        <strain evidence="3 4">NCTC13149</strain>
    </source>
</reference>
<feature type="binding site" evidence="2">
    <location>
        <begin position="22"/>
        <end position="25"/>
    </location>
    <ligand>
        <name>substrate</name>
    </ligand>
</feature>
<proteinExistence type="inferred from homology"/>
<name>A0A379C4B6_9FIRM</name>
<feature type="binding site" evidence="2">
    <location>
        <begin position="66"/>
        <end position="68"/>
    </location>
    <ligand>
        <name>substrate</name>
    </ligand>
</feature>
<comment type="similarity">
    <text evidence="2">Belongs to the UPP synthase family.</text>
</comment>
<keyword evidence="2" id="KW-0479">Metal-binding</keyword>
<dbReference type="EC" id="2.5.1.-" evidence="2"/>
<keyword evidence="2" id="KW-0460">Magnesium</keyword>
<feature type="binding site" evidence="2">
    <location>
        <position position="72"/>
    </location>
    <ligand>
        <name>substrate</name>
    </ligand>
</feature>
<dbReference type="AlphaFoldDB" id="A0A379C4B6"/>
<keyword evidence="1 2" id="KW-0808">Transferase</keyword>
<dbReference type="PANTHER" id="PTHR10291:SF0">
    <property type="entry name" value="DEHYDRODOLICHYL DIPHOSPHATE SYNTHASE 2"/>
    <property type="match status" value="1"/>
</dbReference>
<dbReference type="OrthoDB" id="4191603at2"/>
<organism evidence="3 4">
    <name type="scientific">Peptoniphilus lacrimalis</name>
    <dbReference type="NCBI Taxonomy" id="33031"/>
    <lineage>
        <taxon>Bacteria</taxon>
        <taxon>Bacillati</taxon>
        <taxon>Bacillota</taxon>
        <taxon>Tissierellia</taxon>
        <taxon>Tissierellales</taxon>
        <taxon>Peptoniphilaceae</taxon>
        <taxon>Peptoniphilus</taxon>
    </lineage>
</organism>
<dbReference type="NCBIfam" id="NF011405">
    <property type="entry name" value="PRK14830.1"/>
    <property type="match status" value="1"/>
</dbReference>
<evidence type="ECO:0000313" key="3">
    <source>
        <dbReference type="EMBL" id="SUB57110.1"/>
    </source>
</evidence>
<evidence type="ECO:0000256" key="1">
    <source>
        <dbReference type="ARBA" id="ARBA00022679"/>
    </source>
</evidence>
<sequence>MSFYDVINLDNIPKHIGIIMDGNGRWAKSKNLPRSFGHKAGSDRVIDIVEASYELGVKSLSLYAFSTENWKRPRDEISKLMELIKYYIRTQLAKINKNNVRINVFGDIEPLPESVKNEILMAVEKTKTNDKMNLNICLNYGGQDEILRACKNISKDVLDGKITTDDINKEIFESYLYSKGQDSLDLLIRPSGELRVSNFMLWQLAYAEFYFSNILWPDFTKEELYKAIYSYQNRDRRYGGL</sequence>
<dbReference type="SUPFAM" id="SSF64005">
    <property type="entry name" value="Undecaprenyl diphosphate synthase"/>
    <property type="match status" value="1"/>
</dbReference>
<dbReference type="NCBIfam" id="TIGR00055">
    <property type="entry name" value="uppS"/>
    <property type="match status" value="1"/>
</dbReference>
<dbReference type="HAMAP" id="MF_01139">
    <property type="entry name" value="ISPT"/>
    <property type="match status" value="1"/>
</dbReference>
<dbReference type="InterPro" id="IPR001441">
    <property type="entry name" value="UPP_synth-like"/>
</dbReference>